<evidence type="ECO:0000256" key="5">
    <source>
        <dbReference type="SAM" id="MobiDB-lite"/>
    </source>
</evidence>
<feature type="compositionally biased region" description="Polar residues" evidence="5">
    <location>
        <begin position="339"/>
        <end position="358"/>
    </location>
</feature>
<dbReference type="InterPro" id="IPR007317">
    <property type="entry name" value="GET4"/>
</dbReference>
<keyword evidence="3" id="KW-0813">Transport</keyword>
<evidence type="ECO:0000256" key="2">
    <source>
        <dbReference type="ARBA" id="ARBA00005351"/>
    </source>
</evidence>
<dbReference type="FunFam" id="1.25.40.10:FF:000060">
    <property type="entry name" value="Golgi to ER traffic protein 4 homolog"/>
    <property type="match status" value="1"/>
</dbReference>
<feature type="region of interest" description="Disordered" evidence="5">
    <location>
        <begin position="304"/>
        <end position="379"/>
    </location>
</feature>
<dbReference type="Proteomes" id="UP000887540">
    <property type="component" value="Unplaced"/>
</dbReference>
<dbReference type="PANTHER" id="PTHR12875:SF0">
    <property type="entry name" value="GOLGI TO ER TRAFFIC PROTEIN 4 HOMOLOG"/>
    <property type="match status" value="1"/>
</dbReference>
<feature type="compositionally biased region" description="Acidic residues" evidence="5">
    <location>
        <begin position="320"/>
        <end position="337"/>
    </location>
</feature>
<dbReference type="Gene3D" id="1.25.40.10">
    <property type="entry name" value="Tetratricopeptide repeat domain"/>
    <property type="match status" value="1"/>
</dbReference>
<keyword evidence="4" id="KW-0963">Cytoplasm</keyword>
<name>A0A914CQG6_9BILA</name>
<evidence type="ECO:0000313" key="6">
    <source>
        <dbReference type="Proteomes" id="UP000887540"/>
    </source>
</evidence>
<reference evidence="7" key="1">
    <citation type="submission" date="2022-11" db="UniProtKB">
        <authorList>
            <consortium name="WormBaseParasite"/>
        </authorList>
    </citation>
    <scope>IDENTIFICATION</scope>
</reference>
<evidence type="ECO:0000313" key="7">
    <source>
        <dbReference type="WBParaSite" id="ACRNAN_scaffold12748.g33071.t1"/>
    </source>
</evidence>
<feature type="compositionally biased region" description="Basic and acidic residues" evidence="5">
    <location>
        <begin position="362"/>
        <end position="379"/>
    </location>
</feature>
<dbReference type="Pfam" id="PF04190">
    <property type="entry name" value="GET4"/>
    <property type="match status" value="1"/>
</dbReference>
<evidence type="ECO:0000256" key="1">
    <source>
        <dbReference type="ARBA" id="ARBA00004514"/>
    </source>
</evidence>
<sequence length="379" mass="43294">MNKVDKLKKKLEYAFEEKDYYEAHQIYRTIYYRSITGEVFQELLELLFEGSMKLIEVNEYTSAIDLAELYVDTLIKSNTPVTNAVLENIYQLLSKLPSRLEADTTKDSNNVDRRNKLLNLAVKWSMQVSEKRFHRAKGHPALHFQLAKLLWSEKNWPAARTHFLLADQPEKFAEFLIDLHTGCAFQSEYDLFIAQAVLQVLCQRKVKVANVLFQSYTAKHPQIQSEPPYKSPLLNFIWLLLMAISLRNLAYFTELISKYRPTIDRDPNYIGYLDKIGQLFFGLPPPQKKDGGGLFQNLMKGLISKPGENSDGPSTNDLFSSDDDEDMSAYADADDESFMTASSSADALNQEGSTSNTPVKEPQSKRSKPEKMNVDLDLD</sequence>
<dbReference type="AlphaFoldDB" id="A0A914CQG6"/>
<accession>A0A914CQG6</accession>
<dbReference type="GO" id="GO:0071818">
    <property type="term" value="C:BAT3 complex"/>
    <property type="evidence" value="ECO:0007669"/>
    <property type="project" value="TreeGrafter"/>
</dbReference>
<dbReference type="WBParaSite" id="ACRNAN_scaffold12748.g33071.t1">
    <property type="protein sequence ID" value="ACRNAN_scaffold12748.g33071.t1"/>
    <property type="gene ID" value="ACRNAN_scaffold12748.g33071"/>
</dbReference>
<dbReference type="PANTHER" id="PTHR12875">
    <property type="entry name" value="GOLGI TO ER TRAFFIC PROTEIN 4 HOMOLOG"/>
    <property type="match status" value="1"/>
</dbReference>
<keyword evidence="6" id="KW-1185">Reference proteome</keyword>
<dbReference type="InterPro" id="IPR011990">
    <property type="entry name" value="TPR-like_helical_dom_sf"/>
</dbReference>
<dbReference type="GO" id="GO:0045048">
    <property type="term" value="P:protein insertion into ER membrane"/>
    <property type="evidence" value="ECO:0007669"/>
    <property type="project" value="InterPro"/>
</dbReference>
<proteinExistence type="inferred from homology"/>
<protein>
    <submittedName>
        <fullName evidence="7">Golgi to ER traffic protein 4 homolog</fullName>
    </submittedName>
</protein>
<comment type="subcellular location">
    <subcellularLocation>
        <location evidence="1">Cytoplasm</location>
        <location evidence="1">Cytosol</location>
    </subcellularLocation>
</comment>
<comment type="similarity">
    <text evidence="2">Belongs to the GET4 family.</text>
</comment>
<evidence type="ECO:0000256" key="4">
    <source>
        <dbReference type="ARBA" id="ARBA00022490"/>
    </source>
</evidence>
<organism evidence="6 7">
    <name type="scientific">Acrobeloides nanus</name>
    <dbReference type="NCBI Taxonomy" id="290746"/>
    <lineage>
        <taxon>Eukaryota</taxon>
        <taxon>Metazoa</taxon>
        <taxon>Ecdysozoa</taxon>
        <taxon>Nematoda</taxon>
        <taxon>Chromadorea</taxon>
        <taxon>Rhabditida</taxon>
        <taxon>Tylenchina</taxon>
        <taxon>Cephalobomorpha</taxon>
        <taxon>Cephaloboidea</taxon>
        <taxon>Cephalobidae</taxon>
        <taxon>Acrobeloides</taxon>
    </lineage>
</organism>
<evidence type="ECO:0000256" key="3">
    <source>
        <dbReference type="ARBA" id="ARBA00022448"/>
    </source>
</evidence>